<name>A0A6L2NBU1_TANCI</name>
<dbReference type="AlphaFoldDB" id="A0A6L2NBU1"/>
<proteinExistence type="predicted"/>
<protein>
    <submittedName>
        <fullName evidence="2">Uncharacterized protein</fullName>
    </submittedName>
</protein>
<sequence length="182" mass="20997">MEESVFSRRREGIYALIKCTSAIRQLAYDVNVSFLDEYMQISERTSRTALDHFFQDVMDIYGLEYLRKPTVTDIEKLYRHHEESTGFWGCWEGLIVRIGSGLVVHTPLKGNMLDVIMVRIPIYPELAPLVKTILEPSDDDHKRILYKQKQGCKNRESLAGRSTTLKDSMDDDDDDDDDDLGT</sequence>
<evidence type="ECO:0000256" key="1">
    <source>
        <dbReference type="SAM" id="MobiDB-lite"/>
    </source>
</evidence>
<dbReference type="EMBL" id="BKCJ010008735">
    <property type="protein sequence ID" value="GEU83706.1"/>
    <property type="molecule type" value="Genomic_DNA"/>
</dbReference>
<accession>A0A6L2NBU1</accession>
<evidence type="ECO:0000313" key="2">
    <source>
        <dbReference type="EMBL" id="GEU83706.1"/>
    </source>
</evidence>
<dbReference type="PANTHER" id="PTHR47150:SF4">
    <property type="entry name" value="HARBINGER TRANSPOSASE-DERIVED PROTEIN-RELATED"/>
    <property type="match status" value="1"/>
</dbReference>
<feature type="compositionally biased region" description="Acidic residues" evidence="1">
    <location>
        <begin position="169"/>
        <end position="182"/>
    </location>
</feature>
<organism evidence="2">
    <name type="scientific">Tanacetum cinerariifolium</name>
    <name type="common">Dalmatian daisy</name>
    <name type="synonym">Chrysanthemum cinerariifolium</name>
    <dbReference type="NCBI Taxonomy" id="118510"/>
    <lineage>
        <taxon>Eukaryota</taxon>
        <taxon>Viridiplantae</taxon>
        <taxon>Streptophyta</taxon>
        <taxon>Embryophyta</taxon>
        <taxon>Tracheophyta</taxon>
        <taxon>Spermatophyta</taxon>
        <taxon>Magnoliopsida</taxon>
        <taxon>eudicotyledons</taxon>
        <taxon>Gunneridae</taxon>
        <taxon>Pentapetalae</taxon>
        <taxon>asterids</taxon>
        <taxon>campanulids</taxon>
        <taxon>Asterales</taxon>
        <taxon>Asteraceae</taxon>
        <taxon>Asteroideae</taxon>
        <taxon>Anthemideae</taxon>
        <taxon>Anthemidinae</taxon>
        <taxon>Tanacetum</taxon>
    </lineage>
</organism>
<feature type="region of interest" description="Disordered" evidence="1">
    <location>
        <begin position="156"/>
        <end position="182"/>
    </location>
</feature>
<reference evidence="2" key="1">
    <citation type="journal article" date="2019" name="Sci. Rep.">
        <title>Draft genome of Tanacetum cinerariifolium, the natural source of mosquito coil.</title>
        <authorList>
            <person name="Yamashiro T."/>
            <person name="Shiraishi A."/>
            <person name="Satake H."/>
            <person name="Nakayama K."/>
        </authorList>
    </citation>
    <scope>NUCLEOTIDE SEQUENCE</scope>
</reference>
<comment type="caution">
    <text evidence="2">The sequence shown here is derived from an EMBL/GenBank/DDBJ whole genome shotgun (WGS) entry which is preliminary data.</text>
</comment>
<gene>
    <name evidence="2" type="ORF">Tci_055684</name>
</gene>
<dbReference type="PANTHER" id="PTHR47150">
    <property type="entry name" value="OS12G0169200 PROTEIN"/>
    <property type="match status" value="1"/>
</dbReference>